<proteinExistence type="predicted"/>
<comment type="caution">
    <text evidence="1">The sequence shown here is derived from an EMBL/GenBank/DDBJ whole genome shotgun (WGS) entry which is preliminary data.</text>
</comment>
<organism evidence="1 2">
    <name type="scientific">Suillus placidus</name>
    <dbReference type="NCBI Taxonomy" id="48579"/>
    <lineage>
        <taxon>Eukaryota</taxon>
        <taxon>Fungi</taxon>
        <taxon>Dikarya</taxon>
        <taxon>Basidiomycota</taxon>
        <taxon>Agaricomycotina</taxon>
        <taxon>Agaricomycetes</taxon>
        <taxon>Agaricomycetidae</taxon>
        <taxon>Boletales</taxon>
        <taxon>Suillineae</taxon>
        <taxon>Suillaceae</taxon>
        <taxon>Suillus</taxon>
    </lineage>
</organism>
<dbReference type="OrthoDB" id="3266386at2759"/>
<name>A0A9P6ZLN2_9AGAM</name>
<dbReference type="Proteomes" id="UP000714275">
    <property type="component" value="Unassembled WGS sequence"/>
</dbReference>
<gene>
    <name evidence="1" type="ORF">EV702DRAFT_662913</name>
</gene>
<reference evidence="1" key="1">
    <citation type="journal article" date="2020" name="New Phytol.">
        <title>Comparative genomics reveals dynamic genome evolution in host specialist ectomycorrhizal fungi.</title>
        <authorList>
            <person name="Lofgren L.A."/>
            <person name="Nguyen N.H."/>
            <person name="Vilgalys R."/>
            <person name="Ruytinx J."/>
            <person name="Liao H.L."/>
            <person name="Branco S."/>
            <person name="Kuo A."/>
            <person name="LaButti K."/>
            <person name="Lipzen A."/>
            <person name="Andreopoulos W."/>
            <person name="Pangilinan J."/>
            <person name="Riley R."/>
            <person name="Hundley H."/>
            <person name="Na H."/>
            <person name="Barry K."/>
            <person name="Grigoriev I.V."/>
            <person name="Stajich J.E."/>
            <person name="Kennedy P.G."/>
        </authorList>
    </citation>
    <scope>NUCLEOTIDE SEQUENCE</scope>
    <source>
        <strain evidence="1">DOB743</strain>
    </source>
</reference>
<accession>A0A9P6ZLN2</accession>
<protein>
    <submittedName>
        <fullName evidence="1">Uncharacterized protein</fullName>
    </submittedName>
</protein>
<evidence type="ECO:0000313" key="2">
    <source>
        <dbReference type="Proteomes" id="UP000714275"/>
    </source>
</evidence>
<dbReference type="AlphaFoldDB" id="A0A9P6ZLN2"/>
<sequence>MAVLPKMKETMEYILALRNASLEDPIAKLDDAALERLRNPPREPVVIDSPSIRHSISSYLALLHSATSVCRTFVAVLSASYFRSRCLLSTCLRSALPSVSFLLGSRCLRSALLFTSCLLGSRRVLKVYSTCFAPVSSCFRIPIVFCIIPTNQSKHI</sequence>
<dbReference type="EMBL" id="JABBWD010000062">
    <property type="protein sequence ID" value="KAG1770864.1"/>
    <property type="molecule type" value="Genomic_DNA"/>
</dbReference>
<evidence type="ECO:0000313" key="1">
    <source>
        <dbReference type="EMBL" id="KAG1770864.1"/>
    </source>
</evidence>
<keyword evidence="2" id="KW-1185">Reference proteome</keyword>